<keyword evidence="4" id="KW-0560">Oxidoreductase</keyword>
<evidence type="ECO:0000259" key="8">
    <source>
        <dbReference type="Pfam" id="PF04116"/>
    </source>
</evidence>
<dbReference type="Proteomes" id="UP001464891">
    <property type="component" value="Unassembled WGS sequence"/>
</dbReference>
<dbReference type="Pfam" id="PF04116">
    <property type="entry name" value="FA_hydroxylase"/>
    <property type="match status" value="1"/>
</dbReference>
<evidence type="ECO:0000256" key="3">
    <source>
        <dbReference type="ARBA" id="ARBA00022989"/>
    </source>
</evidence>
<feature type="transmembrane region" description="Helical" evidence="7">
    <location>
        <begin position="67"/>
        <end position="89"/>
    </location>
</feature>
<feature type="transmembrane region" description="Helical" evidence="7">
    <location>
        <begin position="122"/>
        <end position="141"/>
    </location>
</feature>
<evidence type="ECO:0000256" key="7">
    <source>
        <dbReference type="SAM" id="Phobius"/>
    </source>
</evidence>
<dbReference type="RefSeq" id="WP_190435829.1">
    <property type="nucleotide sequence ID" value="NZ_JAMPKM010000005.1"/>
</dbReference>
<feature type="domain" description="Fatty acid hydroxylase" evidence="8">
    <location>
        <begin position="77"/>
        <end position="212"/>
    </location>
</feature>
<evidence type="ECO:0000256" key="5">
    <source>
        <dbReference type="ARBA" id="ARBA00023098"/>
    </source>
</evidence>
<gene>
    <name evidence="9" type="ORF">NC998_10865</name>
</gene>
<dbReference type="InterPro" id="IPR051689">
    <property type="entry name" value="Sterol_desaturase/TMEM195"/>
</dbReference>
<keyword evidence="2 7" id="KW-0812">Transmembrane</keyword>
<comment type="subcellular location">
    <subcellularLocation>
        <location evidence="1">Endomembrane system</location>
        <topology evidence="1">Multi-pass membrane protein</topology>
    </subcellularLocation>
</comment>
<keyword evidence="5" id="KW-0443">Lipid metabolism</keyword>
<evidence type="ECO:0000256" key="4">
    <source>
        <dbReference type="ARBA" id="ARBA00023002"/>
    </source>
</evidence>
<keyword evidence="10" id="KW-1185">Reference proteome</keyword>
<reference evidence="9 10" key="1">
    <citation type="submission" date="2022-04" db="EMBL/GenBank/DDBJ databases">
        <title>Positive selection, recombination, and allopatry shape intraspecific diversity of widespread and dominant cyanobacteria.</title>
        <authorList>
            <person name="Wei J."/>
            <person name="Shu W."/>
            <person name="Hu C."/>
        </authorList>
    </citation>
    <scope>NUCLEOTIDE SEQUENCE [LARGE SCALE GENOMIC DNA]</scope>
    <source>
        <strain evidence="9 10">GB2-A4</strain>
    </source>
</reference>
<evidence type="ECO:0000256" key="2">
    <source>
        <dbReference type="ARBA" id="ARBA00022692"/>
    </source>
</evidence>
<comment type="caution">
    <text evidence="9">The sequence shown here is derived from an EMBL/GenBank/DDBJ whole genome shotgun (WGS) entry which is preliminary data.</text>
</comment>
<protein>
    <submittedName>
        <fullName evidence="9">Sterol desaturase family protein</fullName>
    </submittedName>
</protein>
<evidence type="ECO:0000256" key="1">
    <source>
        <dbReference type="ARBA" id="ARBA00004127"/>
    </source>
</evidence>
<dbReference type="InterPro" id="IPR006694">
    <property type="entry name" value="Fatty_acid_hydroxylase"/>
</dbReference>
<proteinExistence type="predicted"/>
<sequence>MAIFAAFVTLLLLTVTRDRCFNLLLQKNREDWLLDMSGLLVQGVVIPALQLLLVYQLYQWLLPAWKGGLELPLGLGFLLSFVFVDYLYYWNHRLLHHRFWPWHQVHHTVTQMDVLGTSRNTLWSSFFILYLWIHPLFLFLLQHPAGYVLGVTLTAILDLWRHSAIAPDPQSLIYCWLSPWLVLPQDHAWHHAQPQGCNYGANLKLWDQLHGTYYECDRAPEALGIETNLTLSQKLFWPF</sequence>
<dbReference type="PANTHER" id="PTHR21624:SF1">
    <property type="entry name" value="ALKYLGLYCEROL MONOOXYGENASE"/>
    <property type="match status" value="1"/>
</dbReference>
<name>A0ABV0J8M2_9CYAN</name>
<keyword evidence="6 7" id="KW-0472">Membrane</keyword>
<organism evidence="9 10">
    <name type="scientific">Trichocoleus desertorum GB2-A4</name>
    <dbReference type="NCBI Taxonomy" id="2933944"/>
    <lineage>
        <taxon>Bacteria</taxon>
        <taxon>Bacillati</taxon>
        <taxon>Cyanobacteriota</taxon>
        <taxon>Cyanophyceae</taxon>
        <taxon>Leptolyngbyales</taxon>
        <taxon>Trichocoleusaceae</taxon>
        <taxon>Trichocoleus</taxon>
    </lineage>
</organism>
<accession>A0ABV0J8M2</accession>
<dbReference type="EMBL" id="JAMPKM010000005">
    <property type="protein sequence ID" value="MEP0817598.1"/>
    <property type="molecule type" value="Genomic_DNA"/>
</dbReference>
<dbReference type="PANTHER" id="PTHR21624">
    <property type="entry name" value="STEROL DESATURASE-RELATED PROTEIN"/>
    <property type="match status" value="1"/>
</dbReference>
<evidence type="ECO:0000313" key="9">
    <source>
        <dbReference type="EMBL" id="MEP0817598.1"/>
    </source>
</evidence>
<evidence type="ECO:0000256" key="6">
    <source>
        <dbReference type="ARBA" id="ARBA00023136"/>
    </source>
</evidence>
<feature type="transmembrane region" description="Helical" evidence="7">
    <location>
        <begin position="33"/>
        <end position="55"/>
    </location>
</feature>
<evidence type="ECO:0000313" key="10">
    <source>
        <dbReference type="Proteomes" id="UP001464891"/>
    </source>
</evidence>
<keyword evidence="3 7" id="KW-1133">Transmembrane helix</keyword>